<dbReference type="Gene3D" id="3.40.50.720">
    <property type="entry name" value="NAD(P)-binding Rossmann-like Domain"/>
    <property type="match status" value="1"/>
</dbReference>
<dbReference type="PRINTS" id="PR00080">
    <property type="entry name" value="SDRFAMILY"/>
</dbReference>
<proteinExistence type="inferred from homology"/>
<dbReference type="Proteomes" id="UP000475582">
    <property type="component" value="Unassembled WGS sequence"/>
</dbReference>
<accession>A0A6L6PAL6</accession>
<dbReference type="SUPFAM" id="SSF51735">
    <property type="entry name" value="NAD(P)-binding Rossmann-fold domains"/>
    <property type="match status" value="1"/>
</dbReference>
<evidence type="ECO:0000313" key="4">
    <source>
        <dbReference type="EMBL" id="MTV36028.1"/>
    </source>
</evidence>
<keyword evidence="2" id="KW-0560">Oxidoreductase</keyword>
<dbReference type="InterPro" id="IPR020904">
    <property type="entry name" value="Sc_DH/Rdtase_CS"/>
</dbReference>
<reference evidence="4 5" key="1">
    <citation type="submission" date="2019-11" db="EMBL/GenBank/DDBJ databases">
        <title>Type strains purchased from KCTC, JCM and DSMZ.</title>
        <authorList>
            <person name="Lu H."/>
        </authorList>
    </citation>
    <scope>NUCLEOTIDE SEQUENCE [LARGE SCALE GENOMIC DNA]</scope>
    <source>
        <strain evidence="4 5">KCTC 22382</strain>
    </source>
</reference>
<keyword evidence="5" id="KW-1185">Reference proteome</keyword>
<dbReference type="PANTHER" id="PTHR43669">
    <property type="entry name" value="5-KETO-D-GLUCONATE 5-REDUCTASE"/>
    <property type="match status" value="1"/>
</dbReference>
<evidence type="ECO:0000256" key="1">
    <source>
        <dbReference type="ARBA" id="ARBA00006484"/>
    </source>
</evidence>
<dbReference type="OrthoDB" id="6823797at2"/>
<dbReference type="AlphaFoldDB" id="A0A6L6PAL6"/>
<dbReference type="EMBL" id="WNKY01000001">
    <property type="protein sequence ID" value="MTV36028.1"/>
    <property type="molecule type" value="Genomic_DNA"/>
</dbReference>
<dbReference type="InterPro" id="IPR036291">
    <property type="entry name" value="NAD(P)-bd_dom_sf"/>
</dbReference>
<evidence type="ECO:0000313" key="5">
    <source>
        <dbReference type="Proteomes" id="UP000475582"/>
    </source>
</evidence>
<dbReference type="FunFam" id="3.40.50.720:FF:000084">
    <property type="entry name" value="Short-chain dehydrogenase reductase"/>
    <property type="match status" value="1"/>
</dbReference>
<protein>
    <submittedName>
        <fullName evidence="4">SDR family oxidoreductase</fullName>
    </submittedName>
</protein>
<feature type="domain" description="Ketoreductase" evidence="3">
    <location>
        <begin position="8"/>
        <end position="188"/>
    </location>
</feature>
<dbReference type="PANTHER" id="PTHR43669:SF3">
    <property type="entry name" value="ALCOHOL DEHYDROGENASE, PUTATIVE (AFU_ORTHOLOGUE AFUA_3G03445)-RELATED"/>
    <property type="match status" value="1"/>
</dbReference>
<gene>
    <name evidence="4" type="ORF">GM676_00325</name>
</gene>
<dbReference type="NCBIfam" id="NF005559">
    <property type="entry name" value="PRK07231.1"/>
    <property type="match status" value="1"/>
</dbReference>
<dbReference type="NCBIfam" id="NF009468">
    <property type="entry name" value="PRK12826.1-4"/>
    <property type="match status" value="1"/>
</dbReference>
<dbReference type="CDD" id="cd05233">
    <property type="entry name" value="SDR_c"/>
    <property type="match status" value="1"/>
</dbReference>
<dbReference type="InterPro" id="IPR057326">
    <property type="entry name" value="KR_dom"/>
</dbReference>
<dbReference type="GO" id="GO:0016491">
    <property type="term" value="F:oxidoreductase activity"/>
    <property type="evidence" value="ECO:0007669"/>
    <property type="project" value="UniProtKB-KW"/>
</dbReference>
<dbReference type="Pfam" id="PF13561">
    <property type="entry name" value="adh_short_C2"/>
    <property type="match status" value="1"/>
</dbReference>
<dbReference type="InterPro" id="IPR002347">
    <property type="entry name" value="SDR_fam"/>
</dbReference>
<dbReference type="SMART" id="SM00822">
    <property type="entry name" value="PKS_KR"/>
    <property type="match status" value="1"/>
</dbReference>
<sequence length="253" mass="25929">MDQPFAGQTVVVTGGASGIGAAISWRFAAQGAAVLIADRDEAGAEQLAAQLRAGGAEASALACDLADATQPARIVACARQRHGGLDVVVHNAAYFPLTDFTAIDAPLLERTFAVNVWAAFHLLQAALPGFRERGGGRMLVTSSVTGPRVAYPGLAHYAASKSAVNGFIRAAALEVAPFGVTVNGVEPGMIQTPAQANLGDASVTERLRQRIPLGRLGTPDDIAGAMLFLASADAAYITGQTIIVDGGALLPEN</sequence>
<comment type="similarity">
    <text evidence="1">Belongs to the short-chain dehydrogenases/reductases (SDR) family.</text>
</comment>
<dbReference type="PRINTS" id="PR00081">
    <property type="entry name" value="GDHRDH"/>
</dbReference>
<dbReference type="RefSeq" id="WP_155461392.1">
    <property type="nucleotide sequence ID" value="NZ_WNKY01000001.1"/>
</dbReference>
<organism evidence="4 5">
    <name type="scientific">Duganella radicis</name>
    <dbReference type="NCBI Taxonomy" id="551988"/>
    <lineage>
        <taxon>Bacteria</taxon>
        <taxon>Pseudomonadati</taxon>
        <taxon>Pseudomonadota</taxon>
        <taxon>Betaproteobacteria</taxon>
        <taxon>Burkholderiales</taxon>
        <taxon>Oxalobacteraceae</taxon>
        <taxon>Telluria group</taxon>
        <taxon>Duganella</taxon>
    </lineage>
</organism>
<comment type="caution">
    <text evidence="4">The sequence shown here is derived from an EMBL/GenBank/DDBJ whole genome shotgun (WGS) entry which is preliminary data.</text>
</comment>
<dbReference type="PROSITE" id="PS00061">
    <property type="entry name" value="ADH_SHORT"/>
    <property type="match status" value="1"/>
</dbReference>
<evidence type="ECO:0000259" key="3">
    <source>
        <dbReference type="SMART" id="SM00822"/>
    </source>
</evidence>
<evidence type="ECO:0000256" key="2">
    <source>
        <dbReference type="ARBA" id="ARBA00023002"/>
    </source>
</evidence>
<name>A0A6L6PAL6_9BURK</name>